<dbReference type="AlphaFoldDB" id="A0AA40WZN6"/>
<feature type="transmembrane region" description="Helical" evidence="1">
    <location>
        <begin position="224"/>
        <end position="244"/>
    </location>
</feature>
<evidence type="ECO:0000256" key="1">
    <source>
        <dbReference type="SAM" id="Phobius"/>
    </source>
</evidence>
<evidence type="ECO:0000259" key="2">
    <source>
        <dbReference type="Pfam" id="PF02517"/>
    </source>
</evidence>
<dbReference type="GO" id="GO:0008237">
    <property type="term" value="F:metallopeptidase activity"/>
    <property type="evidence" value="ECO:0007669"/>
    <property type="project" value="UniProtKB-KW"/>
</dbReference>
<feature type="transmembrane region" description="Helical" evidence="1">
    <location>
        <begin position="167"/>
        <end position="186"/>
    </location>
</feature>
<dbReference type="Proteomes" id="UP000192722">
    <property type="component" value="Unassembled WGS sequence"/>
</dbReference>
<feature type="transmembrane region" description="Helical" evidence="1">
    <location>
        <begin position="251"/>
        <end position="270"/>
    </location>
</feature>
<feature type="domain" description="CAAX prenyl protease 2/Lysostaphin resistance protein A-like" evidence="2">
    <location>
        <begin position="171"/>
        <end position="259"/>
    </location>
</feature>
<keyword evidence="1" id="KW-0472">Membrane</keyword>
<evidence type="ECO:0000313" key="3">
    <source>
        <dbReference type="EMBL" id="MBF6635931.1"/>
    </source>
</evidence>
<dbReference type="Pfam" id="PF02517">
    <property type="entry name" value="Rce1-like"/>
    <property type="match status" value="1"/>
</dbReference>
<dbReference type="GO" id="GO:0080120">
    <property type="term" value="P:CAAX-box protein maturation"/>
    <property type="evidence" value="ECO:0007669"/>
    <property type="project" value="UniProtKB-ARBA"/>
</dbReference>
<keyword evidence="4" id="KW-0645">Protease</keyword>
<dbReference type="EMBL" id="MRWD01000018">
    <property type="protein sequence ID" value="ORJ21523.1"/>
    <property type="molecule type" value="Genomic_DNA"/>
</dbReference>
<keyword evidence="5" id="KW-1185">Reference proteome</keyword>
<evidence type="ECO:0000313" key="4">
    <source>
        <dbReference type="EMBL" id="ORJ21523.1"/>
    </source>
</evidence>
<feature type="transmembrane region" description="Helical" evidence="1">
    <location>
        <begin position="114"/>
        <end position="130"/>
    </location>
</feature>
<feature type="transmembrane region" description="Helical" evidence="1">
    <location>
        <begin position="63"/>
        <end position="84"/>
    </location>
</feature>
<dbReference type="InterPro" id="IPR003675">
    <property type="entry name" value="Rce1/LyrA-like_dom"/>
</dbReference>
<protein>
    <submittedName>
        <fullName evidence="4">CAAX protease family protein</fullName>
    </submittedName>
    <submittedName>
        <fullName evidence="3">CPBP family intramembrane metalloprotease</fullName>
    </submittedName>
</protein>
<dbReference type="Proteomes" id="UP000705283">
    <property type="component" value="Unassembled WGS sequence"/>
</dbReference>
<dbReference type="GO" id="GO:0006508">
    <property type="term" value="P:proteolysis"/>
    <property type="evidence" value="ECO:0007669"/>
    <property type="project" value="UniProtKB-KW"/>
</dbReference>
<accession>A0AA40WZN6</accession>
<reference evidence="3" key="4">
    <citation type="submission" date="2022-09" db="EMBL/GenBank/DDBJ databases">
        <title>Rouxiella aceris sp. nov., isolated from tree sap and emended description of the genus Rhouxiella.</title>
        <authorList>
            <person name="Kim I.S."/>
        </authorList>
    </citation>
    <scope>NUCLEOTIDE SEQUENCE</scope>
    <source>
        <strain evidence="3">SAP-2</strain>
    </source>
</reference>
<keyword evidence="1" id="KW-1133">Transmembrane helix</keyword>
<keyword evidence="1" id="KW-0812">Transmembrane</keyword>
<feature type="transmembrane region" description="Helical" evidence="1">
    <location>
        <begin position="142"/>
        <end position="161"/>
    </location>
</feature>
<organism evidence="3 6">
    <name type="scientific">Rouxiella silvae</name>
    <dbReference type="NCBI Taxonomy" id="1646373"/>
    <lineage>
        <taxon>Bacteria</taxon>
        <taxon>Pseudomonadati</taxon>
        <taxon>Pseudomonadota</taxon>
        <taxon>Gammaproteobacteria</taxon>
        <taxon>Enterobacterales</taxon>
        <taxon>Yersiniaceae</taxon>
        <taxon>Rouxiella</taxon>
    </lineage>
</organism>
<sequence length="273" mass="29900">MWWILAGSLAVLPVQRTLALLLGVISVGWACAAGVVDLRGLIILGIIVLIARVRMHAQGRSRALTLGAEALLLAAGLALFGHLIPGFFNPKILDAVKTGPHSAPFTLYFNFDKALLPFVLLAALPSLLFVKSRFSPRIWQWLLLAASIPLLLLVAVMLGGLRIEPHFPDWLGSFMLANLFFVSFAEEALFRGYLQQRVAGWLGDVPALLIVALVFGLAHLAGGTLLVIFAALSGLIYGLAWMWSGRLWVSTLFHFGLNLCHLLLFTYPFYQSR</sequence>
<evidence type="ECO:0000313" key="5">
    <source>
        <dbReference type="Proteomes" id="UP000192722"/>
    </source>
</evidence>
<feature type="transmembrane region" description="Helical" evidence="1">
    <location>
        <begin position="26"/>
        <end position="51"/>
    </location>
</feature>
<keyword evidence="3" id="KW-0482">Metalloprotease</keyword>
<keyword evidence="3" id="KW-0378">Hydrolase</keyword>
<proteinExistence type="predicted"/>
<comment type="caution">
    <text evidence="3">The sequence shown here is derived from an EMBL/GenBank/DDBJ whole genome shotgun (WGS) entry which is preliminary data.</text>
</comment>
<reference evidence="4" key="1">
    <citation type="submission" date="2016-12" db="EMBL/GenBank/DDBJ databases">
        <authorList>
            <person name="Le Fleche-Mateos A."/>
        </authorList>
    </citation>
    <scope>NUCLEOTIDE SEQUENCE</scope>
    <source>
        <strain evidence="4">213</strain>
    </source>
</reference>
<dbReference type="RefSeq" id="WP_055772840.1">
    <property type="nucleotide sequence ID" value="NZ_CBCSCF010000014.1"/>
</dbReference>
<reference evidence="4 5" key="2">
    <citation type="journal article" date="2017" name="Int. J. Syst. Evol. Microbiol.">
        <title>Rouxiella badensis sp. nov. and Rouxiella silvae sp. nov. isolated from peat bog soil in Germany and emendation of the genus description.</title>
        <authorList>
            <person name="Le Fleche-Mateos A."/>
            <person name="Kugler J.H."/>
            <person name="Hansen S.H."/>
            <person name="Syldatk C."/>
            <person name="Hausmann R."/>
            <person name="Lomprez F."/>
            <person name="Vandenbogaert M."/>
            <person name="Manuguerra J.C."/>
            <person name="Grimont P.A."/>
        </authorList>
    </citation>
    <scope>NUCLEOTIDE SEQUENCE [LARGE SCALE GENOMIC DNA]</scope>
    <source>
        <strain evidence="4 5">213</strain>
    </source>
</reference>
<dbReference type="EMBL" id="JADMKS010000002">
    <property type="protein sequence ID" value="MBF6635931.1"/>
    <property type="molecule type" value="Genomic_DNA"/>
</dbReference>
<reference evidence="3" key="3">
    <citation type="submission" date="2020-11" db="EMBL/GenBank/DDBJ databases">
        <authorList>
            <person name="Lee S.D."/>
        </authorList>
    </citation>
    <scope>NUCLEOTIDE SEQUENCE</scope>
    <source>
        <strain evidence="3">SAP-2</strain>
    </source>
</reference>
<name>A0AA40WZN6_9GAMM</name>
<feature type="transmembrane region" description="Helical" evidence="1">
    <location>
        <begin position="198"/>
        <end position="218"/>
    </location>
</feature>
<gene>
    <name evidence="4" type="ORF">BS639_09475</name>
    <name evidence="3" type="ORF">ITX54_04540</name>
</gene>
<evidence type="ECO:0000313" key="6">
    <source>
        <dbReference type="Proteomes" id="UP000705283"/>
    </source>
</evidence>
<dbReference type="GO" id="GO:0004175">
    <property type="term" value="F:endopeptidase activity"/>
    <property type="evidence" value="ECO:0007669"/>
    <property type="project" value="UniProtKB-ARBA"/>
</dbReference>